<evidence type="ECO:0000256" key="7">
    <source>
        <dbReference type="RuleBase" id="RU000682"/>
    </source>
</evidence>
<dbReference type="InterPro" id="IPR001356">
    <property type="entry name" value="HD"/>
</dbReference>
<dbReference type="Pfam" id="PF00046">
    <property type="entry name" value="Homeodomain"/>
    <property type="match status" value="1"/>
</dbReference>
<dbReference type="AlphaFoldDB" id="E9HBY7"/>
<dbReference type="PROSITE" id="PS50071">
    <property type="entry name" value="HOMEOBOX_2"/>
    <property type="match status" value="1"/>
</dbReference>
<dbReference type="GO" id="GO:0000981">
    <property type="term" value="F:DNA-binding transcription factor activity, RNA polymerase II-specific"/>
    <property type="evidence" value="ECO:0007669"/>
    <property type="project" value="InterPro"/>
</dbReference>
<evidence type="ECO:0000256" key="1">
    <source>
        <dbReference type="ARBA" id="ARBA00004123"/>
    </source>
</evidence>
<dbReference type="SMART" id="SM00389">
    <property type="entry name" value="HOX"/>
    <property type="match status" value="1"/>
</dbReference>
<accession>E9HBY7</accession>
<dbReference type="InParanoid" id="E9HBY7"/>
<keyword evidence="5 6" id="KW-0539">Nucleus</keyword>
<dbReference type="HOGENOM" id="CLU_049543_12_4_1"/>
<dbReference type="PhylomeDB" id="E9HBY7"/>
<comment type="subcellular location">
    <subcellularLocation>
        <location evidence="1 6 7">Nucleus</location>
    </subcellularLocation>
</comment>
<organism evidence="10 11">
    <name type="scientific">Daphnia pulex</name>
    <name type="common">Water flea</name>
    <dbReference type="NCBI Taxonomy" id="6669"/>
    <lineage>
        <taxon>Eukaryota</taxon>
        <taxon>Metazoa</taxon>
        <taxon>Ecdysozoa</taxon>
        <taxon>Arthropoda</taxon>
        <taxon>Crustacea</taxon>
        <taxon>Branchiopoda</taxon>
        <taxon>Diplostraca</taxon>
        <taxon>Cladocera</taxon>
        <taxon>Anomopoda</taxon>
        <taxon>Daphniidae</taxon>
        <taxon>Daphnia</taxon>
    </lineage>
</organism>
<feature type="non-terminal residue" evidence="10">
    <location>
        <position position="1"/>
    </location>
</feature>
<feature type="domain" description="Homeobox" evidence="9">
    <location>
        <begin position="12"/>
        <end position="72"/>
    </location>
</feature>
<protein>
    <recommendedName>
        <fullName evidence="9">Homeobox domain-containing protein</fullName>
    </recommendedName>
</protein>
<keyword evidence="3 6" id="KW-0238">DNA-binding</keyword>
<dbReference type="Proteomes" id="UP000000305">
    <property type="component" value="Unassembled WGS sequence"/>
</dbReference>
<dbReference type="STRING" id="6669.E9HBY7"/>
<dbReference type="SUPFAM" id="SSF46689">
    <property type="entry name" value="Homeodomain-like"/>
    <property type="match status" value="1"/>
</dbReference>
<evidence type="ECO:0000256" key="5">
    <source>
        <dbReference type="ARBA" id="ARBA00023242"/>
    </source>
</evidence>
<evidence type="ECO:0000256" key="6">
    <source>
        <dbReference type="PROSITE-ProRule" id="PRU00108"/>
    </source>
</evidence>
<sequence length="74" mass="8645">STANVSSSGSSKKPRRNRTTFTSAQLSALEKVFERTHYPDAFVREDLAKRVSLSEARVQVWFQNRRAKFRRNER</sequence>
<dbReference type="OMA" id="NKLNMSP"/>
<dbReference type="FunFam" id="1.10.10.60:FF:000066">
    <property type="entry name" value="Paired mesoderm homeobox protein 1"/>
    <property type="match status" value="1"/>
</dbReference>
<feature type="region of interest" description="Disordered" evidence="8">
    <location>
        <begin position="1"/>
        <end position="21"/>
    </location>
</feature>
<name>E9HBY7_DAPPU</name>
<dbReference type="KEGG" id="dpx:DAPPUDRAFT_36992"/>
<proteinExistence type="predicted"/>
<dbReference type="OrthoDB" id="6159439at2759"/>
<dbReference type="GO" id="GO:0003677">
    <property type="term" value="F:DNA binding"/>
    <property type="evidence" value="ECO:0007669"/>
    <property type="project" value="UniProtKB-UniRule"/>
</dbReference>
<keyword evidence="4 6" id="KW-0371">Homeobox</keyword>
<evidence type="ECO:0000256" key="4">
    <source>
        <dbReference type="ARBA" id="ARBA00023155"/>
    </source>
</evidence>
<feature type="non-terminal residue" evidence="10">
    <location>
        <position position="74"/>
    </location>
</feature>
<feature type="DNA-binding region" description="Homeobox" evidence="6">
    <location>
        <begin position="14"/>
        <end position="73"/>
    </location>
</feature>
<dbReference type="eggNOG" id="KOG0490">
    <property type="taxonomic scope" value="Eukaryota"/>
</dbReference>
<feature type="compositionally biased region" description="Polar residues" evidence="8">
    <location>
        <begin position="1"/>
        <end position="11"/>
    </location>
</feature>
<evidence type="ECO:0000256" key="3">
    <source>
        <dbReference type="ARBA" id="ARBA00023125"/>
    </source>
</evidence>
<dbReference type="PROSITE" id="PS00027">
    <property type="entry name" value="HOMEOBOX_1"/>
    <property type="match status" value="1"/>
</dbReference>
<keyword evidence="2" id="KW-0217">Developmental protein</keyword>
<dbReference type="InterPro" id="IPR043378">
    <property type="entry name" value="PRRX1/2"/>
</dbReference>
<gene>
    <name evidence="10" type="ORF">DAPPUDRAFT_36992</name>
</gene>
<dbReference type="CDD" id="cd00086">
    <property type="entry name" value="homeodomain"/>
    <property type="match status" value="1"/>
</dbReference>
<keyword evidence="11" id="KW-1185">Reference proteome</keyword>
<evidence type="ECO:0000313" key="10">
    <source>
        <dbReference type="EMBL" id="EFX70672.1"/>
    </source>
</evidence>
<evidence type="ECO:0000256" key="2">
    <source>
        <dbReference type="ARBA" id="ARBA00022473"/>
    </source>
</evidence>
<dbReference type="InterPro" id="IPR017970">
    <property type="entry name" value="Homeobox_CS"/>
</dbReference>
<dbReference type="PANTHER" id="PTHR46385:SF3">
    <property type="entry name" value="PAIRED MESODERM HOMEOBOX PROTEIN 2"/>
    <property type="match status" value="1"/>
</dbReference>
<dbReference type="PANTHER" id="PTHR46385">
    <property type="entry name" value="PAIRED MESODERM HOMEOBOX PROTEIN 1-RELATED"/>
    <property type="match status" value="1"/>
</dbReference>
<evidence type="ECO:0000313" key="11">
    <source>
        <dbReference type="Proteomes" id="UP000000305"/>
    </source>
</evidence>
<evidence type="ECO:0000259" key="9">
    <source>
        <dbReference type="PROSITE" id="PS50071"/>
    </source>
</evidence>
<dbReference type="EMBL" id="GL732618">
    <property type="protein sequence ID" value="EFX70672.1"/>
    <property type="molecule type" value="Genomic_DNA"/>
</dbReference>
<reference evidence="10 11" key="1">
    <citation type="journal article" date="2011" name="Science">
        <title>The ecoresponsive genome of Daphnia pulex.</title>
        <authorList>
            <person name="Colbourne J.K."/>
            <person name="Pfrender M.E."/>
            <person name="Gilbert D."/>
            <person name="Thomas W.K."/>
            <person name="Tucker A."/>
            <person name="Oakley T.H."/>
            <person name="Tokishita S."/>
            <person name="Aerts A."/>
            <person name="Arnold G.J."/>
            <person name="Basu M.K."/>
            <person name="Bauer D.J."/>
            <person name="Caceres C.E."/>
            <person name="Carmel L."/>
            <person name="Casola C."/>
            <person name="Choi J.H."/>
            <person name="Detter J.C."/>
            <person name="Dong Q."/>
            <person name="Dusheyko S."/>
            <person name="Eads B.D."/>
            <person name="Frohlich T."/>
            <person name="Geiler-Samerotte K.A."/>
            <person name="Gerlach D."/>
            <person name="Hatcher P."/>
            <person name="Jogdeo S."/>
            <person name="Krijgsveld J."/>
            <person name="Kriventseva E.V."/>
            <person name="Kultz D."/>
            <person name="Laforsch C."/>
            <person name="Lindquist E."/>
            <person name="Lopez J."/>
            <person name="Manak J.R."/>
            <person name="Muller J."/>
            <person name="Pangilinan J."/>
            <person name="Patwardhan R.P."/>
            <person name="Pitluck S."/>
            <person name="Pritham E.J."/>
            <person name="Rechtsteiner A."/>
            <person name="Rho M."/>
            <person name="Rogozin I.B."/>
            <person name="Sakarya O."/>
            <person name="Salamov A."/>
            <person name="Schaack S."/>
            <person name="Shapiro H."/>
            <person name="Shiga Y."/>
            <person name="Skalitzky C."/>
            <person name="Smith Z."/>
            <person name="Souvorov A."/>
            <person name="Sung W."/>
            <person name="Tang Z."/>
            <person name="Tsuchiya D."/>
            <person name="Tu H."/>
            <person name="Vos H."/>
            <person name="Wang M."/>
            <person name="Wolf Y.I."/>
            <person name="Yamagata H."/>
            <person name="Yamada T."/>
            <person name="Ye Y."/>
            <person name="Shaw J.R."/>
            <person name="Andrews J."/>
            <person name="Crease T.J."/>
            <person name="Tang H."/>
            <person name="Lucas S.M."/>
            <person name="Robertson H.M."/>
            <person name="Bork P."/>
            <person name="Koonin E.V."/>
            <person name="Zdobnov E.M."/>
            <person name="Grigoriev I.V."/>
            <person name="Lynch M."/>
            <person name="Boore J.L."/>
        </authorList>
    </citation>
    <scope>NUCLEOTIDE SEQUENCE [LARGE SCALE GENOMIC DNA]</scope>
</reference>
<dbReference type="Gene3D" id="1.10.10.60">
    <property type="entry name" value="Homeodomain-like"/>
    <property type="match status" value="1"/>
</dbReference>
<evidence type="ECO:0000256" key="8">
    <source>
        <dbReference type="SAM" id="MobiDB-lite"/>
    </source>
</evidence>
<dbReference type="GO" id="GO:0005634">
    <property type="term" value="C:nucleus"/>
    <property type="evidence" value="ECO:0007669"/>
    <property type="project" value="UniProtKB-SubCell"/>
</dbReference>
<dbReference type="InterPro" id="IPR009057">
    <property type="entry name" value="Homeodomain-like_sf"/>
</dbReference>